<comment type="caution">
    <text evidence="8">The sequence shown here is derived from an EMBL/GenBank/DDBJ whole genome shotgun (WGS) entry which is preliminary data.</text>
</comment>
<reference evidence="8 9" key="1">
    <citation type="submission" date="2021-01" db="EMBL/GenBank/DDBJ databases">
        <title>Whole genome shotgun sequence of Plantactinospora mayteni NBRC 109088.</title>
        <authorList>
            <person name="Komaki H."/>
            <person name="Tamura T."/>
        </authorList>
    </citation>
    <scope>NUCLEOTIDE SEQUENCE [LARGE SCALE GENOMIC DNA]</scope>
    <source>
        <strain evidence="8 9">NBRC 109088</strain>
    </source>
</reference>
<feature type="region of interest" description="Disordered" evidence="5">
    <location>
        <begin position="1"/>
        <end position="23"/>
    </location>
</feature>
<evidence type="ECO:0000313" key="8">
    <source>
        <dbReference type="EMBL" id="GIG97050.1"/>
    </source>
</evidence>
<evidence type="ECO:0000259" key="7">
    <source>
        <dbReference type="Pfam" id="PF02656"/>
    </source>
</evidence>
<keyword evidence="3 6" id="KW-1133">Transmembrane helix</keyword>
<evidence type="ECO:0000256" key="6">
    <source>
        <dbReference type="SAM" id="Phobius"/>
    </source>
</evidence>
<comment type="subcellular location">
    <subcellularLocation>
        <location evidence="1">Endomembrane system</location>
        <topology evidence="1">Multi-pass membrane protein</topology>
    </subcellularLocation>
</comment>
<keyword evidence="4 6" id="KW-0472">Membrane</keyword>
<organism evidence="8 9">
    <name type="scientific">Plantactinospora mayteni</name>
    <dbReference type="NCBI Taxonomy" id="566021"/>
    <lineage>
        <taxon>Bacteria</taxon>
        <taxon>Bacillati</taxon>
        <taxon>Actinomycetota</taxon>
        <taxon>Actinomycetes</taxon>
        <taxon>Micromonosporales</taxon>
        <taxon>Micromonosporaceae</taxon>
        <taxon>Plantactinospora</taxon>
    </lineage>
</organism>
<dbReference type="Proteomes" id="UP000621500">
    <property type="component" value="Unassembled WGS sequence"/>
</dbReference>
<accession>A0ABQ4ER05</accession>
<evidence type="ECO:0000256" key="2">
    <source>
        <dbReference type="ARBA" id="ARBA00022692"/>
    </source>
</evidence>
<evidence type="ECO:0000313" key="9">
    <source>
        <dbReference type="Proteomes" id="UP000621500"/>
    </source>
</evidence>
<keyword evidence="2 6" id="KW-0812">Transmembrane</keyword>
<feature type="transmembrane region" description="Helical" evidence="6">
    <location>
        <begin position="58"/>
        <end position="78"/>
    </location>
</feature>
<evidence type="ECO:0000256" key="1">
    <source>
        <dbReference type="ARBA" id="ARBA00004127"/>
    </source>
</evidence>
<evidence type="ECO:0000256" key="3">
    <source>
        <dbReference type="ARBA" id="ARBA00022989"/>
    </source>
</evidence>
<name>A0ABQ4ER05_9ACTN</name>
<evidence type="ECO:0000256" key="5">
    <source>
        <dbReference type="SAM" id="MobiDB-lite"/>
    </source>
</evidence>
<proteinExistence type="predicted"/>
<feature type="transmembrane region" description="Helical" evidence="6">
    <location>
        <begin position="36"/>
        <end position="52"/>
    </location>
</feature>
<feature type="compositionally biased region" description="Basic and acidic residues" evidence="5">
    <location>
        <begin position="1"/>
        <end position="19"/>
    </location>
</feature>
<protein>
    <recommendedName>
        <fullName evidence="7">DUF202 domain-containing protein</fullName>
    </recommendedName>
</protein>
<dbReference type="Pfam" id="PF02656">
    <property type="entry name" value="DUF202"/>
    <property type="match status" value="1"/>
</dbReference>
<feature type="domain" description="DUF202" evidence="7">
    <location>
        <begin position="22"/>
        <end position="81"/>
    </location>
</feature>
<dbReference type="InterPro" id="IPR003807">
    <property type="entry name" value="DUF202"/>
</dbReference>
<feature type="transmembrane region" description="Helical" evidence="6">
    <location>
        <begin position="90"/>
        <end position="113"/>
    </location>
</feature>
<keyword evidence="9" id="KW-1185">Reference proteome</keyword>
<gene>
    <name evidence="8" type="ORF">Pma05_36230</name>
</gene>
<dbReference type="EMBL" id="BONX01000023">
    <property type="protein sequence ID" value="GIG97050.1"/>
    <property type="molecule type" value="Genomic_DNA"/>
</dbReference>
<evidence type="ECO:0000256" key="4">
    <source>
        <dbReference type="ARBA" id="ARBA00023136"/>
    </source>
</evidence>
<sequence>MSPEREGPGQVGSEREGSGRDAGLAGERTRLAWRRTVLAVGVVAVLTARLALSNGTVGALVAALAGLGWLGVLVATFPRFAGRRGDPGRALPVAALVTAGFAGLGLLLVLASVR</sequence>